<evidence type="ECO:0000256" key="1">
    <source>
        <dbReference type="SAM" id="SignalP"/>
    </source>
</evidence>
<feature type="signal peptide" evidence="1">
    <location>
        <begin position="1"/>
        <end position="20"/>
    </location>
</feature>
<accession>A0A494Z8K7</accession>
<keyword evidence="4" id="KW-1185">Reference proteome</keyword>
<dbReference type="InterPro" id="IPR022742">
    <property type="entry name" value="Hydrolase_4"/>
</dbReference>
<feature type="chain" id="PRO_5039568816" evidence="1">
    <location>
        <begin position="21"/>
        <end position="428"/>
    </location>
</feature>
<proteinExistence type="predicted"/>
<evidence type="ECO:0000259" key="2">
    <source>
        <dbReference type="Pfam" id="PF12146"/>
    </source>
</evidence>
<gene>
    <name evidence="3" type="ORF">D8M03_04635</name>
</gene>
<comment type="caution">
    <text evidence="3">The sequence shown here is derived from an EMBL/GenBank/DDBJ whole genome shotgun (WGS) entry which is preliminary data.</text>
</comment>
<dbReference type="InterPro" id="IPR053145">
    <property type="entry name" value="AB_hydrolase_Est10"/>
</dbReference>
<dbReference type="SUPFAM" id="SSF53474">
    <property type="entry name" value="alpha/beta-Hydrolases"/>
    <property type="match status" value="1"/>
</dbReference>
<evidence type="ECO:0000313" key="4">
    <source>
        <dbReference type="Proteomes" id="UP000272238"/>
    </source>
</evidence>
<dbReference type="Proteomes" id="UP000272238">
    <property type="component" value="Unassembled WGS sequence"/>
</dbReference>
<keyword evidence="1" id="KW-0732">Signal</keyword>
<dbReference type="EMBL" id="RBZN01000007">
    <property type="protein sequence ID" value="RKQ18881.1"/>
    <property type="molecule type" value="Genomic_DNA"/>
</dbReference>
<dbReference type="GO" id="GO:0052689">
    <property type="term" value="F:carboxylic ester hydrolase activity"/>
    <property type="evidence" value="ECO:0007669"/>
    <property type="project" value="TreeGrafter"/>
</dbReference>
<name>A0A494Z8K7_9BACL</name>
<keyword evidence="3" id="KW-0378">Hydrolase</keyword>
<dbReference type="Pfam" id="PF12146">
    <property type="entry name" value="Hydrolase_4"/>
    <property type="match status" value="1"/>
</dbReference>
<dbReference type="PROSITE" id="PS51257">
    <property type="entry name" value="PROKAR_LIPOPROTEIN"/>
    <property type="match status" value="1"/>
</dbReference>
<dbReference type="AlphaFoldDB" id="A0A494Z8K7"/>
<dbReference type="Gene3D" id="3.40.50.1820">
    <property type="entry name" value="alpha/beta hydrolase"/>
    <property type="match status" value="1"/>
</dbReference>
<dbReference type="OrthoDB" id="9809549at2"/>
<dbReference type="RefSeq" id="WP_121213588.1">
    <property type="nucleotide sequence ID" value="NZ_JBBYAH010000001.1"/>
</dbReference>
<reference evidence="3 4" key="1">
    <citation type="journal article" date="2016" name="Antonie Van Leeuwenhoek">
        <title>Lysinibacillus endophyticus sp. nov., an indole-3-acetic acid producing endophytic bacterium isolated from corn root (Zea mays cv. Xinken-5).</title>
        <authorList>
            <person name="Yu J."/>
            <person name="Guan X."/>
            <person name="Liu C."/>
            <person name="Xiang W."/>
            <person name="Yu Z."/>
            <person name="Liu X."/>
            <person name="Wang G."/>
        </authorList>
    </citation>
    <scope>NUCLEOTIDE SEQUENCE [LARGE SCALE GENOMIC DNA]</scope>
    <source>
        <strain evidence="3 4">DSM 100506</strain>
    </source>
</reference>
<dbReference type="InterPro" id="IPR029058">
    <property type="entry name" value="AB_hydrolase_fold"/>
</dbReference>
<sequence length="428" mass="47125">MKRLLAISLFTLLILVGCNAGSTENGNSKNEEEKSMTTQFFGEWAGNIEIPNSPLPIIIKLEETTGTFSVPMQGLENYPFESVRYNEDAVDILINLQGQKISIKGKFADEKIEGTFTQNGATFPVIFTHYDNTSKEEITYEQILIPVDGGELKVALQKAKSGEPSPVAIIVAGSGPTDKNGNSVMGVNSDSYKMLAEQLAEKNISTIRYDKRGIGENTLLVKDPNAVRFDDFAKDIASIIAYINSQESFTSVHVIGHSEGAFLSILAAQEQPIDSLILLSGTGRRIDEVMIDQLSAQLSPALVDESKEILEKVKAGETVEEMSNELKMIFPVQSQPYLTSWIKYDPKEELAKVSVPIFVIHGTTDLQVTEKDVEPLRQTADKTVVIEGMNHILKDSPSDVNANLATYTDPSLPLHEELVPTIEKFINR</sequence>
<organism evidence="3 4">
    <name type="scientific">Ureibacillus endophyticus</name>
    <dbReference type="NCBI Taxonomy" id="1978490"/>
    <lineage>
        <taxon>Bacteria</taxon>
        <taxon>Bacillati</taxon>
        <taxon>Bacillota</taxon>
        <taxon>Bacilli</taxon>
        <taxon>Bacillales</taxon>
        <taxon>Caryophanaceae</taxon>
        <taxon>Ureibacillus</taxon>
    </lineage>
</organism>
<protein>
    <submittedName>
        <fullName evidence="3">Alpha/beta fold hydrolase</fullName>
    </submittedName>
</protein>
<evidence type="ECO:0000313" key="3">
    <source>
        <dbReference type="EMBL" id="RKQ18881.1"/>
    </source>
</evidence>
<dbReference type="PANTHER" id="PTHR43265">
    <property type="entry name" value="ESTERASE ESTD"/>
    <property type="match status" value="1"/>
</dbReference>
<feature type="domain" description="Serine aminopeptidase S33" evidence="2">
    <location>
        <begin position="188"/>
        <end position="380"/>
    </location>
</feature>
<dbReference type="PANTHER" id="PTHR43265:SF1">
    <property type="entry name" value="ESTERASE ESTD"/>
    <property type="match status" value="1"/>
</dbReference>